<proteinExistence type="predicted"/>
<keyword evidence="1" id="KW-0472">Membrane</keyword>
<dbReference type="AlphaFoldDB" id="A0A0E0LTU0"/>
<organism evidence="2">
    <name type="scientific">Oryza punctata</name>
    <name type="common">Red rice</name>
    <dbReference type="NCBI Taxonomy" id="4537"/>
    <lineage>
        <taxon>Eukaryota</taxon>
        <taxon>Viridiplantae</taxon>
        <taxon>Streptophyta</taxon>
        <taxon>Embryophyta</taxon>
        <taxon>Tracheophyta</taxon>
        <taxon>Spermatophyta</taxon>
        <taxon>Magnoliopsida</taxon>
        <taxon>Liliopsida</taxon>
        <taxon>Poales</taxon>
        <taxon>Poaceae</taxon>
        <taxon>BOP clade</taxon>
        <taxon>Oryzoideae</taxon>
        <taxon>Oryzeae</taxon>
        <taxon>Oryzinae</taxon>
        <taxon>Oryza</taxon>
    </lineage>
</organism>
<evidence type="ECO:0000313" key="3">
    <source>
        <dbReference type="Proteomes" id="UP000026962"/>
    </source>
</evidence>
<dbReference type="EnsemblPlants" id="OPUNC08G10010.1">
    <property type="protein sequence ID" value="OPUNC08G10010.1"/>
    <property type="gene ID" value="OPUNC08G10010"/>
</dbReference>
<keyword evidence="1" id="KW-0812">Transmembrane</keyword>
<evidence type="ECO:0000256" key="1">
    <source>
        <dbReference type="SAM" id="Phobius"/>
    </source>
</evidence>
<reference evidence="2" key="2">
    <citation type="submission" date="2018-05" db="EMBL/GenBank/DDBJ databases">
        <title>OpunRS2 (Oryza punctata Reference Sequence Version 2).</title>
        <authorList>
            <person name="Zhang J."/>
            <person name="Kudrna D."/>
            <person name="Lee S."/>
            <person name="Talag J."/>
            <person name="Welchert J."/>
            <person name="Wing R.A."/>
        </authorList>
    </citation>
    <scope>NUCLEOTIDE SEQUENCE [LARGE SCALE GENOMIC DNA]</scope>
</reference>
<name>A0A0E0LTU0_ORYPU</name>
<dbReference type="Proteomes" id="UP000026962">
    <property type="component" value="Chromosome 8"/>
</dbReference>
<keyword evidence="1" id="KW-1133">Transmembrane helix</keyword>
<feature type="transmembrane region" description="Helical" evidence="1">
    <location>
        <begin position="20"/>
        <end position="41"/>
    </location>
</feature>
<dbReference type="Gramene" id="OPUNC08G10010.1">
    <property type="protein sequence ID" value="OPUNC08G10010.1"/>
    <property type="gene ID" value="OPUNC08G10010"/>
</dbReference>
<sequence>MVEQYAAVVSSTALLPIPRMLLLAVLAAPVSLLVELAMTLTSGGQWPRLRRWEMRWCQSCD</sequence>
<reference evidence="2" key="1">
    <citation type="submission" date="2015-04" db="UniProtKB">
        <authorList>
            <consortium name="EnsemblPlants"/>
        </authorList>
    </citation>
    <scope>IDENTIFICATION</scope>
</reference>
<protein>
    <submittedName>
        <fullName evidence="2">Uncharacterized protein</fullName>
    </submittedName>
</protein>
<accession>A0A0E0LTU0</accession>
<evidence type="ECO:0000313" key="2">
    <source>
        <dbReference type="EnsemblPlants" id="OPUNC08G10010.1"/>
    </source>
</evidence>
<dbReference type="HOGENOM" id="CLU_2926725_0_0_1"/>
<keyword evidence="3" id="KW-1185">Reference proteome</keyword>